<evidence type="ECO:0000313" key="2">
    <source>
        <dbReference type="Proteomes" id="UP001140513"/>
    </source>
</evidence>
<dbReference type="GeneID" id="80910769"/>
<keyword evidence="2" id="KW-1185">Reference proteome</keyword>
<dbReference type="Proteomes" id="UP001140513">
    <property type="component" value="Unassembled WGS sequence"/>
</dbReference>
<gene>
    <name evidence="1" type="ORF">N0V89_007239</name>
</gene>
<dbReference type="EMBL" id="JAPEUX010000005">
    <property type="protein sequence ID" value="KAJ4351895.1"/>
    <property type="molecule type" value="Genomic_DNA"/>
</dbReference>
<dbReference type="RefSeq" id="XP_056070251.1">
    <property type="nucleotide sequence ID" value="XM_056216004.1"/>
</dbReference>
<name>A0A9W9CA02_9PLEO</name>
<evidence type="ECO:0000313" key="1">
    <source>
        <dbReference type="EMBL" id="KAJ4351895.1"/>
    </source>
</evidence>
<comment type="caution">
    <text evidence="1">The sequence shown here is derived from an EMBL/GenBank/DDBJ whole genome shotgun (WGS) entry which is preliminary data.</text>
</comment>
<organism evidence="1 2">
    <name type="scientific">Didymosphaeria variabile</name>
    <dbReference type="NCBI Taxonomy" id="1932322"/>
    <lineage>
        <taxon>Eukaryota</taxon>
        <taxon>Fungi</taxon>
        <taxon>Dikarya</taxon>
        <taxon>Ascomycota</taxon>
        <taxon>Pezizomycotina</taxon>
        <taxon>Dothideomycetes</taxon>
        <taxon>Pleosporomycetidae</taxon>
        <taxon>Pleosporales</taxon>
        <taxon>Massarineae</taxon>
        <taxon>Didymosphaeriaceae</taxon>
        <taxon>Didymosphaeria</taxon>
    </lineage>
</organism>
<dbReference type="AlphaFoldDB" id="A0A9W9CA02"/>
<sequence>MTRLAPCPGVTQEEIADVKEKANAVLDHLSTTCEPDLYYLPARNDEEPRISHDTVKDMGII</sequence>
<proteinExistence type="predicted"/>
<protein>
    <submittedName>
        <fullName evidence="1">Uncharacterized protein</fullName>
    </submittedName>
</protein>
<accession>A0A9W9CA02</accession>
<reference evidence="1" key="1">
    <citation type="submission" date="2022-10" db="EMBL/GenBank/DDBJ databases">
        <title>Tapping the CABI collections for fungal endophytes: first genome assemblies for Collariella, Neodidymelliopsis, Ascochyta clinopodiicola, Didymella pomorum, Didymosphaeria variabile, Neocosmospora piperis and Neocucurbitaria cava.</title>
        <authorList>
            <person name="Hill R."/>
        </authorList>
    </citation>
    <scope>NUCLEOTIDE SEQUENCE</scope>
    <source>
        <strain evidence="1">IMI 356815</strain>
    </source>
</reference>